<dbReference type="PROSITE" id="PS00136">
    <property type="entry name" value="SUBTILASE_ASP"/>
    <property type="match status" value="1"/>
</dbReference>
<dbReference type="InterPro" id="IPR046450">
    <property type="entry name" value="PA_dom_sf"/>
</dbReference>
<dbReference type="GO" id="GO:0006508">
    <property type="term" value="P:proteolysis"/>
    <property type="evidence" value="ECO:0007669"/>
    <property type="project" value="UniProtKB-KW"/>
</dbReference>
<dbReference type="InterPro" id="IPR036852">
    <property type="entry name" value="Peptidase_S8/S53_dom_sf"/>
</dbReference>
<dbReference type="Proteomes" id="UP000194761">
    <property type="component" value="Unassembled WGS sequence"/>
</dbReference>
<evidence type="ECO:0000256" key="3">
    <source>
        <dbReference type="ARBA" id="ARBA00022801"/>
    </source>
</evidence>
<dbReference type="PRINTS" id="PR00723">
    <property type="entry name" value="SUBTILISIN"/>
</dbReference>
<dbReference type="PANTHER" id="PTHR43399">
    <property type="entry name" value="SUBTILISIN-RELATED"/>
    <property type="match status" value="1"/>
</dbReference>
<feature type="signal peptide" evidence="8">
    <location>
        <begin position="1"/>
        <end position="26"/>
    </location>
</feature>
<dbReference type="Gene3D" id="3.50.30.30">
    <property type="match status" value="1"/>
</dbReference>
<reference evidence="10 11" key="1">
    <citation type="submission" date="2017-05" db="EMBL/GenBank/DDBJ databases">
        <title>Biotechnological potential of actinobacteria isolated from South African environments.</title>
        <authorList>
            <person name="Le Roes-Hill M."/>
            <person name="Prins A."/>
            <person name="Durrell K.A."/>
        </authorList>
    </citation>
    <scope>NUCLEOTIDE SEQUENCE [LARGE SCALE GENOMIC DNA]</scope>
    <source>
        <strain evidence="10">M26</strain>
    </source>
</reference>
<keyword evidence="11" id="KW-1185">Reference proteome</keyword>
<gene>
    <name evidence="10" type="ORF">CA984_18580</name>
</gene>
<dbReference type="SUPFAM" id="SSF52025">
    <property type="entry name" value="PA domain"/>
    <property type="match status" value="1"/>
</dbReference>
<evidence type="ECO:0000259" key="9">
    <source>
        <dbReference type="Pfam" id="PF00082"/>
    </source>
</evidence>
<dbReference type="Gene3D" id="3.40.50.200">
    <property type="entry name" value="Peptidase S8/S53 domain"/>
    <property type="match status" value="1"/>
</dbReference>
<dbReference type="Pfam" id="PF00082">
    <property type="entry name" value="Peptidase_S8"/>
    <property type="match status" value="1"/>
</dbReference>
<evidence type="ECO:0000313" key="10">
    <source>
        <dbReference type="EMBL" id="OUC95472.1"/>
    </source>
</evidence>
<dbReference type="SUPFAM" id="SSF52743">
    <property type="entry name" value="Subtilisin-like"/>
    <property type="match status" value="1"/>
</dbReference>
<feature type="active site" description="Charge relay system" evidence="5 6">
    <location>
        <position position="250"/>
    </location>
</feature>
<dbReference type="RefSeq" id="WP_086574062.1">
    <property type="nucleotide sequence ID" value="NZ_NGFP01000080.1"/>
</dbReference>
<evidence type="ECO:0000256" key="1">
    <source>
        <dbReference type="ARBA" id="ARBA00011073"/>
    </source>
</evidence>
<dbReference type="PROSITE" id="PS00137">
    <property type="entry name" value="SUBTILASE_HIS"/>
    <property type="match status" value="1"/>
</dbReference>
<feature type="domain" description="Peptidase S8/S53" evidence="9">
    <location>
        <begin position="241"/>
        <end position="504"/>
    </location>
</feature>
<evidence type="ECO:0000313" key="11">
    <source>
        <dbReference type="Proteomes" id="UP000194761"/>
    </source>
</evidence>
<dbReference type="InterPro" id="IPR023828">
    <property type="entry name" value="Peptidase_S8_Ser-AS"/>
</dbReference>
<dbReference type="PROSITE" id="PS00138">
    <property type="entry name" value="SUBTILASE_SER"/>
    <property type="match status" value="1"/>
</dbReference>
<evidence type="ECO:0000256" key="4">
    <source>
        <dbReference type="ARBA" id="ARBA00022825"/>
    </source>
</evidence>
<name>A0A243RKQ5_9ACTN</name>
<dbReference type="InterPro" id="IPR051048">
    <property type="entry name" value="Peptidase_S8/S53_subtilisin"/>
</dbReference>
<dbReference type="InterPro" id="IPR023827">
    <property type="entry name" value="Peptidase_S8_Asp-AS"/>
</dbReference>
<sequence length="1338" mass="141667">MKRTVLLTSLLALAATALPQTPAALAAEPAQPPPAAPVTLQGVGPGPHVITLVTGDKVTLTQAVTGRFDVKTEPAVRQDGHRPKLLTQTSPEGVFVLPSDAMPAIQAGRLDMRLFNVKYLAENGYTDDRTKQVPVIVQYPEKHGLAAVRSAAAAIPASVPTHDLESIHASALDVAKAESGAFWNAVRAVPTGSGEQGMRAVPGTLRGGIAKVWLDGKVKAILDKSVAMIGAPQAWAGGHDGTGVKVAVLDTGVDATHPDLAGKIADSRSFVPDAPVKDGHGHGTHVASTIAGSGAASSGKYKGVAPGAQLVVGKVLNDAGSGEDSWIIEGMEWAASSGAKVVSMSLGAGPTDGTDPISQAVNGLSASTGTLFVIAAGNSGALPGSVSMPGTAEAALTVAAVDKQDQLAGFSGRGPRFGDSGLKPDIAAPGVDIAAARAAGTTMGTPVDDRYTGASGTSMATPHVAGAAAIMAQLHPDWKGPLLKSALMSTAKDDGFSAYEQGAGRVDLAKAYTQRVFATTGGIDFGSVTEEGESLRRELSYTNLTDQPVTLTLTPALRTVGGTAVEGRLSTDPTLTVPANGTATATVTLDPTGLEFGTYDGAVTAEAGGIRLTTPVGMVREAPLVQLTVHTIGRDGKPATPWYQQTLDVDGAKGYLLDTVVSKEGTTVTRVPVGTHSVLQWLTWMDEDDRNNETFLINPEVTVTGDTEITLDARQASQVRFTTPKPAEPLNNIWVASHQRTIINGQTFGMTLTPGMQQGAWSKMWVTPTKPVTKGKFRFASQWTLGQSQVTMTAGRRKPITLHPIAPPHSDYGTGPHQNGQPDWKPFTGTQNLPLVDVGEGRPEDIAGKDLRGKLVLMETGLAPNGTVNCFTWISRIIPIREAGAAGLATFPSKSGLCALPLDVGQEINTGDPKPISIPNVSLSNKEGLQLRAQLAREAVPVQVTGTPETPYSYVLKPYAEGGVPKSMHYTFTDRQLAQVDLDVHASQPTKFNHWRTIYKQDDVTDTTTSVSSWGAMAFTGPTTRTEWVGPLDPTVIHSHGMSSSNLDRTTFYDTRFRVEVFDRPGRTRQQWFTAGLTPGAQTASQKVYARADKDAPPLTTQGISVTCTLCVQGDTLWAEFFPAGTTDSHPVSDGFWKSGELLTPDYDLHLYRDGTEIPRVTAPGLDNLPAFTLPEGAGTYRLTAKNAQHDTEWTFRAPPAKEHVLPGSFCKYWIIEGVTEQCRPTPVVFAGYDLGDTLAMDNTVRAGRSHRFTVEAYHSPSAAKMPKIAGLKLWMSTDDGAKWTPVPVKRDRDGAYTASTRYPSLRDTKGAVSLKVEAWDAEGNRLKQTSTRLFGLR</sequence>
<keyword evidence="2 6" id="KW-0645">Protease</keyword>
<dbReference type="InterPro" id="IPR015500">
    <property type="entry name" value="Peptidase_S8_subtilisin-rel"/>
</dbReference>
<dbReference type="GO" id="GO:0004252">
    <property type="term" value="F:serine-type endopeptidase activity"/>
    <property type="evidence" value="ECO:0007669"/>
    <property type="project" value="UniProtKB-UniRule"/>
</dbReference>
<keyword evidence="4 6" id="KW-0720">Serine protease</keyword>
<feature type="active site" description="Charge relay system" evidence="5 6">
    <location>
        <position position="282"/>
    </location>
</feature>
<evidence type="ECO:0000256" key="5">
    <source>
        <dbReference type="PIRSR" id="PIRSR615500-1"/>
    </source>
</evidence>
<proteinExistence type="inferred from homology"/>
<evidence type="ECO:0000256" key="6">
    <source>
        <dbReference type="PROSITE-ProRule" id="PRU01240"/>
    </source>
</evidence>
<dbReference type="InterPro" id="IPR022398">
    <property type="entry name" value="Peptidase_S8_His-AS"/>
</dbReference>
<evidence type="ECO:0000256" key="2">
    <source>
        <dbReference type="ARBA" id="ARBA00022670"/>
    </source>
</evidence>
<comment type="similarity">
    <text evidence="1 6 7">Belongs to the peptidase S8 family.</text>
</comment>
<keyword evidence="3 6" id="KW-0378">Hydrolase</keyword>
<dbReference type="PANTHER" id="PTHR43399:SF4">
    <property type="entry name" value="CELL WALL-ASSOCIATED PROTEASE"/>
    <property type="match status" value="1"/>
</dbReference>
<protein>
    <submittedName>
        <fullName evidence="10">Serine protease</fullName>
    </submittedName>
</protein>
<accession>A0A243RKQ5</accession>
<keyword evidence="8" id="KW-0732">Signal</keyword>
<dbReference type="InterPro" id="IPR000209">
    <property type="entry name" value="Peptidase_S8/S53_dom"/>
</dbReference>
<dbReference type="EMBL" id="NGFP01000080">
    <property type="protein sequence ID" value="OUC95472.1"/>
    <property type="molecule type" value="Genomic_DNA"/>
</dbReference>
<evidence type="ECO:0000256" key="8">
    <source>
        <dbReference type="SAM" id="SignalP"/>
    </source>
</evidence>
<dbReference type="PROSITE" id="PS51892">
    <property type="entry name" value="SUBTILASE"/>
    <property type="match status" value="1"/>
</dbReference>
<evidence type="ECO:0000256" key="7">
    <source>
        <dbReference type="RuleBase" id="RU003355"/>
    </source>
</evidence>
<comment type="caution">
    <text evidence="10">The sequence shown here is derived from an EMBL/GenBank/DDBJ whole genome shotgun (WGS) entry which is preliminary data.</text>
</comment>
<feature type="chain" id="PRO_5012580023" evidence="8">
    <location>
        <begin position="27"/>
        <end position="1338"/>
    </location>
</feature>
<feature type="active site" description="Charge relay system" evidence="5 6">
    <location>
        <position position="458"/>
    </location>
</feature>
<organism evidence="10 11">
    <name type="scientific">Streptosporangium minutum</name>
    <dbReference type="NCBI Taxonomy" id="569862"/>
    <lineage>
        <taxon>Bacteria</taxon>
        <taxon>Bacillati</taxon>
        <taxon>Actinomycetota</taxon>
        <taxon>Actinomycetes</taxon>
        <taxon>Streptosporangiales</taxon>
        <taxon>Streptosporangiaceae</taxon>
        <taxon>Streptosporangium</taxon>
    </lineage>
</organism>